<evidence type="ECO:0000256" key="5">
    <source>
        <dbReference type="SAM" id="MobiDB-lite"/>
    </source>
</evidence>
<evidence type="ECO:0000256" key="3">
    <source>
        <dbReference type="ARBA" id="ARBA00023163"/>
    </source>
</evidence>
<dbReference type="InterPro" id="IPR001647">
    <property type="entry name" value="HTH_TetR"/>
</dbReference>
<organism evidence="7 8">
    <name type="scientific">Streptomyces rubrogriseus</name>
    <dbReference type="NCBI Taxonomy" id="194673"/>
    <lineage>
        <taxon>Bacteria</taxon>
        <taxon>Bacillati</taxon>
        <taxon>Actinomycetota</taxon>
        <taxon>Actinomycetes</taxon>
        <taxon>Kitasatosporales</taxon>
        <taxon>Streptomycetaceae</taxon>
        <taxon>Streptomyces</taxon>
        <taxon>Streptomyces violaceoruber group</taxon>
    </lineage>
</organism>
<keyword evidence="1" id="KW-0805">Transcription regulation</keyword>
<evidence type="ECO:0000259" key="6">
    <source>
        <dbReference type="PROSITE" id="PS50977"/>
    </source>
</evidence>
<sequence length="242" mass="26082">MFVTIGDMAARRAPISRRDRPAKPALSRRWIVDTAVALMRAEGLEKVTMRRLAQELDTGPASLYVYVANTAELHAAVLDALLGEVDLTGAGAEEGWREQLRAVLTSYTLVLFAHPQLARSALVARPSGENYLRLVERVLELLARSGAPGAQVAWGVDKLLQDATATAAEQATQEHDPTSREDWSATVRALRDADAATHPAIASHMPLLIGGSAHDRLRWSFDVLVNGITRTPVPGPARGADG</sequence>
<dbReference type="PANTHER" id="PTHR30055">
    <property type="entry name" value="HTH-TYPE TRANSCRIPTIONAL REGULATOR RUTR"/>
    <property type="match status" value="1"/>
</dbReference>
<feature type="DNA-binding region" description="H-T-H motif" evidence="4">
    <location>
        <begin position="48"/>
        <end position="67"/>
    </location>
</feature>
<keyword evidence="2 4" id="KW-0238">DNA-binding</keyword>
<dbReference type="AlphaFoldDB" id="A0A6G3TEA1"/>
<evidence type="ECO:0000256" key="2">
    <source>
        <dbReference type="ARBA" id="ARBA00023125"/>
    </source>
</evidence>
<protein>
    <submittedName>
        <fullName evidence="7">TetR family transcriptional regulator</fullName>
    </submittedName>
</protein>
<dbReference type="InterPro" id="IPR009057">
    <property type="entry name" value="Homeodomain-like_sf"/>
</dbReference>
<evidence type="ECO:0000256" key="4">
    <source>
        <dbReference type="PROSITE-ProRule" id="PRU00335"/>
    </source>
</evidence>
<dbReference type="Gene3D" id="1.10.357.10">
    <property type="entry name" value="Tetracycline Repressor, domain 2"/>
    <property type="match status" value="1"/>
</dbReference>
<evidence type="ECO:0000313" key="7">
    <source>
        <dbReference type="EMBL" id="NEC35069.1"/>
    </source>
</evidence>
<dbReference type="PROSITE" id="PS50977">
    <property type="entry name" value="HTH_TETR_2"/>
    <property type="match status" value="1"/>
</dbReference>
<dbReference type="InterPro" id="IPR004111">
    <property type="entry name" value="Repressor_TetR_C"/>
</dbReference>
<dbReference type="GO" id="GO:0003700">
    <property type="term" value="F:DNA-binding transcription factor activity"/>
    <property type="evidence" value="ECO:0007669"/>
    <property type="project" value="TreeGrafter"/>
</dbReference>
<dbReference type="GO" id="GO:0000976">
    <property type="term" value="F:transcription cis-regulatory region binding"/>
    <property type="evidence" value="ECO:0007669"/>
    <property type="project" value="TreeGrafter"/>
</dbReference>
<dbReference type="Pfam" id="PF02909">
    <property type="entry name" value="TetR_C_1"/>
    <property type="match status" value="1"/>
</dbReference>
<accession>A0A6G3TEA1</accession>
<feature type="region of interest" description="Disordered" evidence="5">
    <location>
        <begin position="165"/>
        <end position="184"/>
    </location>
</feature>
<dbReference type="SUPFAM" id="SSF48498">
    <property type="entry name" value="Tetracyclin repressor-like, C-terminal domain"/>
    <property type="match status" value="1"/>
</dbReference>
<dbReference type="GO" id="GO:0045892">
    <property type="term" value="P:negative regulation of DNA-templated transcription"/>
    <property type="evidence" value="ECO:0007669"/>
    <property type="project" value="InterPro"/>
</dbReference>
<evidence type="ECO:0000256" key="1">
    <source>
        <dbReference type="ARBA" id="ARBA00023015"/>
    </source>
</evidence>
<feature type="domain" description="HTH tetR-type" evidence="6">
    <location>
        <begin position="25"/>
        <end position="85"/>
    </location>
</feature>
<comment type="caution">
    <text evidence="7">The sequence shown here is derived from an EMBL/GenBank/DDBJ whole genome shotgun (WGS) entry which is preliminary data.</text>
</comment>
<dbReference type="InterPro" id="IPR036271">
    <property type="entry name" value="Tet_transcr_reg_TetR-rel_C_sf"/>
</dbReference>
<name>A0A6G3TEA1_9ACTN</name>
<dbReference type="Proteomes" id="UP000475666">
    <property type="component" value="Unassembled WGS sequence"/>
</dbReference>
<dbReference type="InterPro" id="IPR050109">
    <property type="entry name" value="HTH-type_TetR-like_transc_reg"/>
</dbReference>
<evidence type="ECO:0000313" key="8">
    <source>
        <dbReference type="Proteomes" id="UP000475666"/>
    </source>
</evidence>
<gene>
    <name evidence="7" type="ORF">G3I66_18170</name>
</gene>
<feature type="compositionally biased region" description="Basic and acidic residues" evidence="5">
    <location>
        <begin position="172"/>
        <end position="184"/>
    </location>
</feature>
<dbReference type="EMBL" id="JAAGMQ010000528">
    <property type="protein sequence ID" value="NEC35069.1"/>
    <property type="molecule type" value="Genomic_DNA"/>
</dbReference>
<proteinExistence type="predicted"/>
<dbReference type="Pfam" id="PF00440">
    <property type="entry name" value="TetR_N"/>
    <property type="match status" value="1"/>
</dbReference>
<reference evidence="7 8" key="1">
    <citation type="submission" date="2020-01" db="EMBL/GenBank/DDBJ databases">
        <title>Insect and environment-associated Actinomycetes.</title>
        <authorList>
            <person name="Currrie C."/>
            <person name="Chevrette M."/>
            <person name="Carlson C."/>
            <person name="Stubbendieck R."/>
            <person name="Wendt-Pienkowski E."/>
        </authorList>
    </citation>
    <scope>NUCLEOTIDE SEQUENCE [LARGE SCALE GENOMIC DNA]</scope>
    <source>
        <strain evidence="7 8">SID7739</strain>
    </source>
</reference>
<keyword evidence="3" id="KW-0804">Transcription</keyword>
<dbReference type="PANTHER" id="PTHR30055:SF151">
    <property type="entry name" value="TRANSCRIPTIONAL REGULATORY PROTEIN"/>
    <property type="match status" value="1"/>
</dbReference>
<dbReference type="SUPFAM" id="SSF46689">
    <property type="entry name" value="Homeodomain-like"/>
    <property type="match status" value="1"/>
</dbReference>